<accession>A0AAV3PEU5</accession>
<protein>
    <submittedName>
        <fullName evidence="1">Uncharacterized protein</fullName>
    </submittedName>
</protein>
<reference evidence="1 2" key="1">
    <citation type="submission" date="2024-01" db="EMBL/GenBank/DDBJ databases">
        <title>The complete chloroplast genome sequence of Lithospermum erythrorhizon: insights into the phylogenetic relationship among Boraginaceae species and the maternal lineages of purple gromwells.</title>
        <authorList>
            <person name="Okada T."/>
            <person name="Watanabe K."/>
        </authorList>
    </citation>
    <scope>NUCLEOTIDE SEQUENCE [LARGE SCALE GENOMIC DNA]</scope>
</reference>
<evidence type="ECO:0000313" key="2">
    <source>
        <dbReference type="Proteomes" id="UP001454036"/>
    </source>
</evidence>
<keyword evidence="2" id="KW-1185">Reference proteome</keyword>
<proteinExistence type="predicted"/>
<dbReference type="Proteomes" id="UP001454036">
    <property type="component" value="Unassembled WGS sequence"/>
</dbReference>
<name>A0AAV3PEU5_LITER</name>
<dbReference type="EMBL" id="BAABME010001367">
    <property type="protein sequence ID" value="GAA0149226.1"/>
    <property type="molecule type" value="Genomic_DNA"/>
</dbReference>
<sequence length="99" mass="11119">MRVQPIQGWSTNEVFSNQIGRNMEIYVDDMLVKSREAVDSEANLRQSFESPPSGPTRATGACPFFKSIKEARNLGRTMGAVLPRVGRTRRRRCAVAQFS</sequence>
<evidence type="ECO:0000313" key="1">
    <source>
        <dbReference type="EMBL" id="GAA0149226.1"/>
    </source>
</evidence>
<gene>
    <name evidence="1" type="ORF">LIER_08455</name>
</gene>
<dbReference type="AlphaFoldDB" id="A0AAV3PEU5"/>
<organism evidence="1 2">
    <name type="scientific">Lithospermum erythrorhizon</name>
    <name type="common">Purple gromwell</name>
    <name type="synonym">Lithospermum officinale var. erythrorhizon</name>
    <dbReference type="NCBI Taxonomy" id="34254"/>
    <lineage>
        <taxon>Eukaryota</taxon>
        <taxon>Viridiplantae</taxon>
        <taxon>Streptophyta</taxon>
        <taxon>Embryophyta</taxon>
        <taxon>Tracheophyta</taxon>
        <taxon>Spermatophyta</taxon>
        <taxon>Magnoliopsida</taxon>
        <taxon>eudicotyledons</taxon>
        <taxon>Gunneridae</taxon>
        <taxon>Pentapetalae</taxon>
        <taxon>asterids</taxon>
        <taxon>lamiids</taxon>
        <taxon>Boraginales</taxon>
        <taxon>Boraginaceae</taxon>
        <taxon>Boraginoideae</taxon>
        <taxon>Lithospermeae</taxon>
        <taxon>Lithospermum</taxon>
    </lineage>
</organism>
<comment type="caution">
    <text evidence="1">The sequence shown here is derived from an EMBL/GenBank/DDBJ whole genome shotgun (WGS) entry which is preliminary data.</text>
</comment>